<dbReference type="EMBL" id="CP038852">
    <property type="protein sequence ID" value="QIZ21241.1"/>
    <property type="molecule type" value="Genomic_DNA"/>
</dbReference>
<evidence type="ECO:0000256" key="1">
    <source>
        <dbReference type="SAM" id="MobiDB-lite"/>
    </source>
</evidence>
<protein>
    <submittedName>
        <fullName evidence="3">DUF3035 domain-containing protein</fullName>
    </submittedName>
</protein>
<feature type="region of interest" description="Disordered" evidence="1">
    <location>
        <begin position="77"/>
        <end position="96"/>
    </location>
</feature>
<organism evidence="3 4">
    <name type="scientific">Candidatus Pelagibacter giovannonii</name>
    <dbReference type="NCBI Taxonomy" id="2563896"/>
    <lineage>
        <taxon>Bacteria</taxon>
        <taxon>Pseudomonadati</taxon>
        <taxon>Pseudomonadota</taxon>
        <taxon>Alphaproteobacteria</taxon>
        <taxon>Candidatus Pelagibacterales</taxon>
        <taxon>Candidatus Pelagibacteraceae</taxon>
        <taxon>Candidatus Pelagibacter</taxon>
    </lineage>
</organism>
<dbReference type="KEGG" id="peg:E5R92_05530"/>
<dbReference type="RefSeq" id="WP_168607100.1">
    <property type="nucleotide sequence ID" value="NZ_CP038852.1"/>
</dbReference>
<name>A0A6H1Q377_9PROT</name>
<keyword evidence="4" id="KW-1185">Reference proteome</keyword>
<keyword evidence="2" id="KW-0732">Signal</keyword>
<proteinExistence type="predicted"/>
<gene>
    <name evidence="3" type="ORF">E5R92_05530</name>
</gene>
<sequence>MKKNNLLIASLLILLFLNSCGTIAEGLGASKKKGSEEFLVEKKAPLVLPPNFGELPEPGKEPEENIISDKKDTSNIEDIINQSSSTNTGENNTAKNSIEESIIKKINLKEAREINLDEIIVKENEKPKKKGFFKKLKNKFNKSDN</sequence>
<dbReference type="InterPro" id="IPR021395">
    <property type="entry name" value="DUF3035"/>
</dbReference>
<evidence type="ECO:0000313" key="3">
    <source>
        <dbReference type="EMBL" id="QIZ21241.1"/>
    </source>
</evidence>
<feature type="compositionally biased region" description="Basic and acidic residues" evidence="1">
    <location>
        <begin position="57"/>
        <end position="72"/>
    </location>
</feature>
<evidence type="ECO:0000313" key="4">
    <source>
        <dbReference type="Proteomes" id="UP000501094"/>
    </source>
</evidence>
<accession>A0A6H1Q377</accession>
<evidence type="ECO:0000256" key="2">
    <source>
        <dbReference type="SAM" id="SignalP"/>
    </source>
</evidence>
<feature type="region of interest" description="Disordered" evidence="1">
    <location>
        <begin position="50"/>
        <end position="72"/>
    </location>
</feature>
<feature type="signal peptide" evidence="2">
    <location>
        <begin position="1"/>
        <end position="24"/>
    </location>
</feature>
<dbReference type="Pfam" id="PF11233">
    <property type="entry name" value="DUF3035"/>
    <property type="match status" value="1"/>
</dbReference>
<dbReference type="Proteomes" id="UP000501094">
    <property type="component" value="Chromosome"/>
</dbReference>
<reference evidence="3 4" key="1">
    <citation type="journal article" date="2020" name="Nat. Microbiol.">
        <title>Lysogenic host-virus interactions in SAR11 marine bacteria.</title>
        <authorList>
            <person name="Morris R.M."/>
            <person name="Cain K.R."/>
            <person name="Hvorecny K.L."/>
            <person name="Kollman J.M."/>
        </authorList>
    </citation>
    <scope>NUCLEOTIDE SEQUENCE [LARGE SCALE GENOMIC DNA]</scope>
    <source>
        <strain evidence="3 4">NP1</strain>
    </source>
</reference>
<feature type="chain" id="PRO_5026071769" evidence="2">
    <location>
        <begin position="25"/>
        <end position="145"/>
    </location>
</feature>
<dbReference type="AlphaFoldDB" id="A0A6H1Q377"/>
<feature type="compositionally biased region" description="Polar residues" evidence="1">
    <location>
        <begin position="80"/>
        <end position="94"/>
    </location>
</feature>